<dbReference type="PANTHER" id="PTHR36966">
    <property type="entry name" value="REP-ASSOCIATED TYROSINE TRANSPOSASE"/>
    <property type="match status" value="1"/>
</dbReference>
<dbReference type="EMBL" id="CP059732">
    <property type="protein sequence ID" value="QMW01946.1"/>
    <property type="molecule type" value="Genomic_DNA"/>
</dbReference>
<dbReference type="InterPro" id="IPR002686">
    <property type="entry name" value="Transposase_17"/>
</dbReference>
<dbReference type="GO" id="GO:0004803">
    <property type="term" value="F:transposase activity"/>
    <property type="evidence" value="ECO:0007669"/>
    <property type="project" value="InterPro"/>
</dbReference>
<dbReference type="InterPro" id="IPR052715">
    <property type="entry name" value="RAYT_transposase"/>
</dbReference>
<feature type="domain" description="Transposase IS200-like" evidence="1">
    <location>
        <begin position="23"/>
        <end position="163"/>
    </location>
</feature>
<sequence>MDETKFQGNYRIEPARLSEYDYGSNGAYFITICTKNKNYYFGDIGIVDDEPVIQPTTIGQRAIDGWRSIPEFSPFIQLDAFQLMPNHLHGILFINKADYTDWKPNTFGPQKENLASTLRGFKSGVTAYATTNQIPLGWQTRYYDRVIRNDNELNRIRQYIVNNPVQWAQDSENKEGLYM</sequence>
<dbReference type="KEGG" id="sfol:H3H32_29030"/>
<dbReference type="InterPro" id="IPR036515">
    <property type="entry name" value="Transposase_17_sf"/>
</dbReference>
<proteinExistence type="predicted"/>
<reference evidence="2 3" key="1">
    <citation type="submission" date="2020-07" db="EMBL/GenBank/DDBJ databases">
        <title>Spirosoma foliorum sp. nov., isolated from the leaves on the Nejang mountain Korea, Republic of.</title>
        <authorList>
            <person name="Ho H."/>
            <person name="Lee Y.-J."/>
            <person name="Nurcahyanto D.-A."/>
            <person name="Kim S.-G."/>
        </authorList>
    </citation>
    <scope>NUCLEOTIDE SEQUENCE [LARGE SCALE GENOMIC DNA]</scope>
    <source>
        <strain evidence="2 3">PL0136</strain>
    </source>
</reference>
<evidence type="ECO:0000259" key="1">
    <source>
        <dbReference type="SMART" id="SM01321"/>
    </source>
</evidence>
<dbReference type="Gene3D" id="3.30.70.1290">
    <property type="entry name" value="Transposase IS200-like"/>
    <property type="match status" value="1"/>
</dbReference>
<dbReference type="GO" id="GO:0043565">
    <property type="term" value="F:sequence-specific DNA binding"/>
    <property type="evidence" value="ECO:0007669"/>
    <property type="project" value="TreeGrafter"/>
</dbReference>
<evidence type="ECO:0000313" key="3">
    <source>
        <dbReference type="Proteomes" id="UP000515369"/>
    </source>
</evidence>
<dbReference type="AlphaFoldDB" id="A0A7G5GSV4"/>
<accession>A0A7G5GSV4</accession>
<dbReference type="RefSeq" id="WP_182459222.1">
    <property type="nucleotide sequence ID" value="NZ_CP059732.1"/>
</dbReference>
<dbReference type="PANTHER" id="PTHR36966:SF1">
    <property type="entry name" value="REP-ASSOCIATED TYROSINE TRANSPOSASE"/>
    <property type="match status" value="1"/>
</dbReference>
<dbReference type="SMART" id="SM01321">
    <property type="entry name" value="Y1_Tnp"/>
    <property type="match status" value="1"/>
</dbReference>
<keyword evidence="3" id="KW-1185">Reference proteome</keyword>
<dbReference type="SUPFAM" id="SSF143422">
    <property type="entry name" value="Transposase IS200-like"/>
    <property type="match status" value="1"/>
</dbReference>
<dbReference type="Proteomes" id="UP000515369">
    <property type="component" value="Chromosome"/>
</dbReference>
<organism evidence="2 3">
    <name type="scientific">Spirosoma foliorum</name>
    <dbReference type="NCBI Taxonomy" id="2710596"/>
    <lineage>
        <taxon>Bacteria</taxon>
        <taxon>Pseudomonadati</taxon>
        <taxon>Bacteroidota</taxon>
        <taxon>Cytophagia</taxon>
        <taxon>Cytophagales</taxon>
        <taxon>Cytophagaceae</taxon>
        <taxon>Spirosoma</taxon>
    </lineage>
</organism>
<evidence type="ECO:0000313" key="2">
    <source>
        <dbReference type="EMBL" id="QMW01946.1"/>
    </source>
</evidence>
<name>A0A7G5GSV4_9BACT</name>
<dbReference type="GO" id="GO:0006313">
    <property type="term" value="P:DNA transposition"/>
    <property type="evidence" value="ECO:0007669"/>
    <property type="project" value="InterPro"/>
</dbReference>
<protein>
    <recommendedName>
        <fullName evidence="1">Transposase IS200-like domain-containing protein</fullName>
    </recommendedName>
</protein>
<gene>
    <name evidence="2" type="ORF">H3H32_29030</name>
</gene>